<protein>
    <submittedName>
        <fullName evidence="1">Uncharacterized protein</fullName>
    </submittedName>
</protein>
<dbReference type="AlphaFoldDB" id="A0A316FXN7"/>
<evidence type="ECO:0000313" key="2">
    <source>
        <dbReference type="Proteomes" id="UP000245390"/>
    </source>
</evidence>
<proteinExistence type="predicted"/>
<sequence>MSRLTFGANAALYARLQEIGFEGFVDEQLNDTRIENVALEALAVDAIVNFDQENFWKFSTDVWAIS</sequence>
<evidence type="ECO:0000313" key="1">
    <source>
        <dbReference type="EMBL" id="PWK53524.1"/>
    </source>
</evidence>
<accession>A0A316FXN7</accession>
<reference evidence="1 2" key="1">
    <citation type="submission" date="2018-05" db="EMBL/GenBank/DDBJ databases">
        <title>Genomic Encyclopedia of Type Strains, Phase IV (KMG-IV): sequencing the most valuable type-strain genomes for metagenomic binning, comparative biology and taxonomic classification.</title>
        <authorList>
            <person name="Goeker M."/>
        </authorList>
    </citation>
    <scope>NUCLEOTIDE SEQUENCE [LARGE SCALE GENOMIC DNA]</scope>
    <source>
        <strain evidence="1 2">DSM 103371</strain>
    </source>
</reference>
<comment type="caution">
    <text evidence="1">The sequence shown here is derived from an EMBL/GenBank/DDBJ whole genome shotgun (WGS) entry which is preliminary data.</text>
</comment>
<keyword evidence="2" id="KW-1185">Reference proteome</keyword>
<dbReference type="EMBL" id="QGGV01000013">
    <property type="protein sequence ID" value="PWK53524.1"/>
    <property type="molecule type" value="Genomic_DNA"/>
</dbReference>
<gene>
    <name evidence="1" type="ORF">C8D95_11349</name>
</gene>
<dbReference type="Proteomes" id="UP000245390">
    <property type="component" value="Unassembled WGS sequence"/>
</dbReference>
<dbReference type="KEGG" id="salo:EF888_15400"/>
<name>A0A316FXN7_9RHOB</name>
<organism evidence="1 2">
    <name type="scientific">Silicimonas algicola</name>
    <dbReference type="NCBI Taxonomy" id="1826607"/>
    <lineage>
        <taxon>Bacteria</taxon>
        <taxon>Pseudomonadati</taxon>
        <taxon>Pseudomonadota</taxon>
        <taxon>Alphaproteobacteria</taxon>
        <taxon>Rhodobacterales</taxon>
        <taxon>Paracoccaceae</taxon>
    </lineage>
</organism>